<dbReference type="RefSeq" id="XP_047762235.1">
    <property type="nucleotide sequence ID" value="XM_047905050.1"/>
</dbReference>
<reference evidence="1" key="2">
    <citation type="journal article" date="2022" name="Microb. Genom.">
        <title>A chromosome-scale genome assembly of the tomato pathogen Cladosporium fulvum reveals a compartmentalized genome architecture and the presence of a dispensable chromosome.</title>
        <authorList>
            <person name="Zaccaron A.Z."/>
            <person name="Chen L.H."/>
            <person name="Samaras A."/>
            <person name="Stergiopoulos I."/>
        </authorList>
    </citation>
    <scope>NUCLEOTIDE SEQUENCE</scope>
    <source>
        <strain evidence="1">Race5_Kim</strain>
    </source>
</reference>
<proteinExistence type="predicted"/>
<dbReference type="AlphaFoldDB" id="A0A9Q8LI29"/>
<dbReference type="EMBL" id="CP090167">
    <property type="protein sequence ID" value="UJO17869.1"/>
    <property type="molecule type" value="Genomic_DNA"/>
</dbReference>
<dbReference type="KEGG" id="ffu:CLAFUR5_05902"/>
<keyword evidence="2" id="KW-1185">Reference proteome</keyword>
<protein>
    <submittedName>
        <fullName evidence="1">Uncharacterized protein</fullName>
    </submittedName>
</protein>
<reference evidence="1" key="1">
    <citation type="submission" date="2021-12" db="EMBL/GenBank/DDBJ databases">
        <authorList>
            <person name="Zaccaron A."/>
            <person name="Stergiopoulos I."/>
        </authorList>
    </citation>
    <scope>NUCLEOTIDE SEQUENCE</scope>
    <source>
        <strain evidence="1">Race5_Kim</strain>
    </source>
</reference>
<name>A0A9Q8LI29_PASFU</name>
<accession>A0A9Q8LI29</accession>
<gene>
    <name evidence="1" type="ORF">CLAFUR5_05902</name>
</gene>
<dbReference type="Proteomes" id="UP000756132">
    <property type="component" value="Chromosome 5"/>
</dbReference>
<evidence type="ECO:0000313" key="2">
    <source>
        <dbReference type="Proteomes" id="UP000756132"/>
    </source>
</evidence>
<sequence length="352" mass="39155">MCPLQHNDPPRNTLYACTEFSDGRPEYVGEGRFHSLLTGKTFAVGNKTCLVDATFMKVEVPATRPPAYKLTNDVKLVPPNDLPTLHRPYNNYTVVGAGRTGIDACLWLLSKGIDPAKITWIIPRDSFFLVREGIQPGPLSAESRSVTAQNVNNYIIEASSAEDLLDRLVACGQLLRLDDNIRPTMFHCATVSSLEFEQLKRIGSIVRQGRVVSNTPNEVFLENGKCNSNVDTVYIDCTANGLAKLAPSSSAAFIAHIEASYNDEQLKNKLCQAVPHPSDAIDYLITRAWLQNTRVDWFGIFAPKEAEDPIKQPEFFAAMRDQIEFVCSKLERLLDGLPLEQAIRARTQLKSI</sequence>
<organism evidence="1 2">
    <name type="scientific">Passalora fulva</name>
    <name type="common">Tomato leaf mold</name>
    <name type="synonym">Cladosporium fulvum</name>
    <dbReference type="NCBI Taxonomy" id="5499"/>
    <lineage>
        <taxon>Eukaryota</taxon>
        <taxon>Fungi</taxon>
        <taxon>Dikarya</taxon>
        <taxon>Ascomycota</taxon>
        <taxon>Pezizomycotina</taxon>
        <taxon>Dothideomycetes</taxon>
        <taxon>Dothideomycetidae</taxon>
        <taxon>Mycosphaerellales</taxon>
        <taxon>Mycosphaerellaceae</taxon>
        <taxon>Fulvia</taxon>
    </lineage>
</organism>
<evidence type="ECO:0000313" key="1">
    <source>
        <dbReference type="EMBL" id="UJO17869.1"/>
    </source>
</evidence>
<dbReference type="OrthoDB" id="4114509at2759"/>
<dbReference type="GeneID" id="71985780"/>